<dbReference type="GO" id="GO:0005886">
    <property type="term" value="C:plasma membrane"/>
    <property type="evidence" value="ECO:0007669"/>
    <property type="project" value="UniProtKB-SubCell"/>
</dbReference>
<organism evidence="9 10">
    <name type="scientific">Hypsibius exemplaris</name>
    <name type="common">Freshwater tardigrade</name>
    <dbReference type="NCBI Taxonomy" id="2072580"/>
    <lineage>
        <taxon>Eukaryota</taxon>
        <taxon>Metazoa</taxon>
        <taxon>Ecdysozoa</taxon>
        <taxon>Tardigrada</taxon>
        <taxon>Eutardigrada</taxon>
        <taxon>Parachela</taxon>
        <taxon>Hypsibioidea</taxon>
        <taxon>Hypsibiidae</taxon>
        <taxon>Hypsibius</taxon>
    </lineage>
</organism>
<keyword evidence="6 8" id="KW-0472">Membrane</keyword>
<feature type="transmembrane region" description="Helical" evidence="8">
    <location>
        <begin position="6"/>
        <end position="27"/>
    </location>
</feature>
<evidence type="ECO:0000256" key="5">
    <source>
        <dbReference type="ARBA" id="ARBA00022989"/>
    </source>
</evidence>
<keyword evidence="5 8" id="KW-1133">Transmembrane helix</keyword>
<proteinExistence type="inferred from homology"/>
<dbReference type="EMBL" id="MTYJ01000036">
    <property type="protein sequence ID" value="OQV19763.1"/>
    <property type="molecule type" value="Genomic_DNA"/>
</dbReference>
<keyword evidence="7" id="KW-0675">Receptor</keyword>
<dbReference type="GO" id="GO:0050916">
    <property type="term" value="P:sensory perception of sweet taste"/>
    <property type="evidence" value="ECO:0007669"/>
    <property type="project" value="UniProtKB-ARBA"/>
</dbReference>
<dbReference type="InterPro" id="IPR009318">
    <property type="entry name" value="Gustatory_rcpt"/>
</dbReference>
<sequence length="457" mass="51763">MGPSNAPLIPSYILILWQATGLLPQFVSPSKNVHLKRLLRAWTLLIILVFCYFYTIELNVFIRTYRVGLNKLEFFTMILCIYREFFFILPIVMLIFLFVKSEAMLRVVKIVDDVTLGSLEGPQRRTIRWFHVGSWVYAAVVVVGAAYANYAGIELMLAEMKLLFPDDLGWVGEQRVVVIPGGLMSYRLMAIIYGHAVAYTAYCWTVPPLFLVGMVLALGYGFANLGAELKEISKQSNLKNSFVFDISRRISRIRDDHRQLRSAVNRVNNTAAFIIILSTIGDVIMPVSLVSQFLTEEPKELGAMFTNHCMKYGVYFFSACTIVQGILRISVFVWMHEQASSSKVHLRKIVLSALESGVKDIAKQFEEEMSEDEDSLSISGNGFFAITKHFAATLFGVILTYYLLIYETKDEKNDLDELQAYQEMTFVKLTAQIQGLINHMNKSSDHSLLTAQLNIPG</sequence>
<dbReference type="Pfam" id="PF06151">
    <property type="entry name" value="Trehalose_recp"/>
    <property type="match status" value="1"/>
</dbReference>
<evidence type="ECO:0000256" key="8">
    <source>
        <dbReference type="SAM" id="Phobius"/>
    </source>
</evidence>
<feature type="transmembrane region" description="Helical" evidence="8">
    <location>
        <begin position="383"/>
        <end position="404"/>
    </location>
</feature>
<keyword evidence="3" id="KW-1003">Cell membrane</keyword>
<evidence type="ECO:0000256" key="6">
    <source>
        <dbReference type="ARBA" id="ARBA00023136"/>
    </source>
</evidence>
<keyword evidence="4 8" id="KW-0812">Transmembrane</keyword>
<feature type="transmembrane region" description="Helical" evidence="8">
    <location>
        <begin position="74"/>
        <end position="99"/>
    </location>
</feature>
<feature type="transmembrane region" description="Helical" evidence="8">
    <location>
        <begin position="134"/>
        <end position="157"/>
    </location>
</feature>
<evidence type="ECO:0000256" key="1">
    <source>
        <dbReference type="ARBA" id="ARBA00004651"/>
    </source>
</evidence>
<evidence type="ECO:0000256" key="7">
    <source>
        <dbReference type="ARBA" id="ARBA00023170"/>
    </source>
</evidence>
<evidence type="ECO:0000313" key="10">
    <source>
        <dbReference type="Proteomes" id="UP000192578"/>
    </source>
</evidence>
<evidence type="ECO:0000256" key="4">
    <source>
        <dbReference type="ARBA" id="ARBA00022692"/>
    </source>
</evidence>
<feature type="transmembrane region" description="Helical" evidence="8">
    <location>
        <begin position="39"/>
        <end position="62"/>
    </location>
</feature>
<feature type="transmembrane region" description="Helical" evidence="8">
    <location>
        <begin position="201"/>
        <end position="223"/>
    </location>
</feature>
<reference evidence="10" key="1">
    <citation type="submission" date="2017-01" db="EMBL/GenBank/DDBJ databases">
        <title>Comparative genomics of anhydrobiosis in the tardigrade Hypsibius dujardini.</title>
        <authorList>
            <person name="Yoshida Y."/>
            <person name="Koutsovoulos G."/>
            <person name="Laetsch D."/>
            <person name="Stevens L."/>
            <person name="Kumar S."/>
            <person name="Horikawa D."/>
            <person name="Ishino K."/>
            <person name="Komine S."/>
            <person name="Tomita M."/>
            <person name="Blaxter M."/>
            <person name="Arakawa K."/>
        </authorList>
    </citation>
    <scope>NUCLEOTIDE SEQUENCE [LARGE SCALE GENOMIC DNA]</scope>
    <source>
        <strain evidence="10">Z151</strain>
    </source>
</reference>
<evidence type="ECO:0000256" key="2">
    <source>
        <dbReference type="ARBA" id="ARBA00005327"/>
    </source>
</evidence>
<feature type="transmembrane region" description="Helical" evidence="8">
    <location>
        <begin position="312"/>
        <end position="335"/>
    </location>
</feature>
<comment type="caution">
    <text evidence="9">The sequence shown here is derived from an EMBL/GenBank/DDBJ whole genome shotgun (WGS) entry which is preliminary data.</text>
</comment>
<evidence type="ECO:0000313" key="9">
    <source>
        <dbReference type="EMBL" id="OQV19763.1"/>
    </source>
</evidence>
<comment type="subcellular location">
    <subcellularLocation>
        <location evidence="1">Cell membrane</location>
        <topology evidence="1">Multi-pass membrane protein</topology>
    </subcellularLocation>
</comment>
<dbReference type="Proteomes" id="UP000192578">
    <property type="component" value="Unassembled WGS sequence"/>
</dbReference>
<dbReference type="PANTHER" id="PTHR21421">
    <property type="entry name" value="GUSTATORY RECEPTOR"/>
    <property type="match status" value="1"/>
</dbReference>
<keyword evidence="10" id="KW-1185">Reference proteome</keyword>
<feature type="transmembrane region" description="Helical" evidence="8">
    <location>
        <begin position="270"/>
        <end position="291"/>
    </location>
</feature>
<dbReference type="OrthoDB" id="5800391at2759"/>
<accession>A0A1W0WX81</accession>
<dbReference type="AlphaFoldDB" id="A0A1W0WX81"/>
<name>A0A1W0WX81_HYPEX</name>
<protein>
    <recommendedName>
        <fullName evidence="11">Gustatory receptor</fullName>
    </recommendedName>
</protein>
<evidence type="ECO:0008006" key="11">
    <source>
        <dbReference type="Google" id="ProtNLM"/>
    </source>
</evidence>
<feature type="transmembrane region" description="Helical" evidence="8">
    <location>
        <begin position="177"/>
        <end position="194"/>
    </location>
</feature>
<gene>
    <name evidence="9" type="ORF">BV898_06302</name>
</gene>
<dbReference type="PANTHER" id="PTHR21421:SF29">
    <property type="entry name" value="GUSTATORY RECEPTOR 5A FOR TREHALOSE-RELATED"/>
    <property type="match status" value="1"/>
</dbReference>
<evidence type="ECO:0000256" key="3">
    <source>
        <dbReference type="ARBA" id="ARBA00022475"/>
    </source>
</evidence>
<dbReference type="GO" id="GO:0008527">
    <property type="term" value="F:taste receptor activity"/>
    <property type="evidence" value="ECO:0007669"/>
    <property type="project" value="InterPro"/>
</dbReference>
<comment type="similarity">
    <text evidence="2">Belongs to the insect chemoreceptor superfamily. Gustatory receptor (GR) family. Gr5a subfamily.</text>
</comment>